<protein>
    <submittedName>
        <fullName evidence="2">Uncharacterized protein</fullName>
    </submittedName>
</protein>
<accession>Q6L409</accession>
<feature type="region of interest" description="Disordered" evidence="1">
    <location>
        <begin position="50"/>
        <end position="75"/>
    </location>
</feature>
<gene>
    <name evidence="2" type="ORF">SDM1_44t00005</name>
</gene>
<evidence type="ECO:0000256" key="1">
    <source>
        <dbReference type="SAM" id="MobiDB-lite"/>
    </source>
</evidence>
<dbReference type="AlphaFoldDB" id="Q6L409"/>
<dbReference type="EMBL" id="AC149265">
    <property type="protein sequence ID" value="AAT38765.1"/>
    <property type="molecule type" value="Genomic_DNA"/>
</dbReference>
<reference evidence="2" key="2">
    <citation type="submission" date="2006-08" db="EMBL/GenBank/DDBJ databases">
        <authorList>
            <person name="Childs K."/>
        </authorList>
    </citation>
    <scope>NUCLEOTIDE SEQUENCE</scope>
</reference>
<feature type="compositionally biased region" description="Basic and acidic residues" evidence="1">
    <location>
        <begin position="50"/>
        <end position="71"/>
    </location>
</feature>
<reference evidence="2" key="1">
    <citation type="submission" date="2004-05" db="EMBL/GenBank/DDBJ databases">
        <authorList>
            <person name="Buell R."/>
            <person name="Liu J."/>
            <person name="Childs K."/>
            <person name="Zaborsky J."/>
            <person name="Tallon L."/>
            <person name="Wirtz U."/>
            <person name="Wei F."/>
            <person name="Kuang H."/>
            <person name="Zhang P."/>
            <person name="Marano M."/>
            <person name="Baker B."/>
        </authorList>
    </citation>
    <scope>NUCLEOTIDE SEQUENCE</scope>
</reference>
<evidence type="ECO:0000313" key="2">
    <source>
        <dbReference type="EMBL" id="AAT38765.1"/>
    </source>
</evidence>
<proteinExistence type="predicted"/>
<organism evidence="2">
    <name type="scientific">Solanum demissum</name>
    <name type="common">Wild potato</name>
    <dbReference type="NCBI Taxonomy" id="50514"/>
    <lineage>
        <taxon>Eukaryota</taxon>
        <taxon>Viridiplantae</taxon>
        <taxon>Streptophyta</taxon>
        <taxon>Embryophyta</taxon>
        <taxon>Tracheophyta</taxon>
        <taxon>Spermatophyta</taxon>
        <taxon>Magnoliopsida</taxon>
        <taxon>eudicotyledons</taxon>
        <taxon>Gunneridae</taxon>
        <taxon>Pentapetalae</taxon>
        <taxon>asterids</taxon>
        <taxon>lamiids</taxon>
        <taxon>Solanales</taxon>
        <taxon>Solanaceae</taxon>
        <taxon>Solanoideae</taxon>
        <taxon>Solaneae</taxon>
        <taxon>Solanum</taxon>
    </lineage>
</organism>
<name>Q6L409_SOLDE</name>
<sequence>MSLKSDWPRGILFQSQLLYSKQEARENPCWYTYVFVYLVSEIVRGRREATERGQRVERGERDWEREERGEQEMAESGERLIAVSGSFLFHFKREKVRVLESEEEKKKRRRGEEEEKEEINKFPSWNFVGGDPYQGFGCVFEWNPLYVEGFMTPSVWENNL</sequence>